<dbReference type="PANTHER" id="PTHR36468">
    <property type="entry name" value="SPERMATOGENESIS-ASSOCIATED PROTEIN 19, MITOCHONDRIAL"/>
    <property type="match status" value="1"/>
</dbReference>
<name>A0A452R364_URSAM</name>
<dbReference type="Pfam" id="PF15212">
    <property type="entry name" value="SPATA19"/>
    <property type="match status" value="1"/>
</dbReference>
<reference evidence="2" key="3">
    <citation type="submission" date="2025-09" db="UniProtKB">
        <authorList>
            <consortium name="Ensembl"/>
        </authorList>
    </citation>
    <scope>IDENTIFICATION</scope>
</reference>
<proteinExistence type="predicted"/>
<evidence type="ECO:0000256" key="1">
    <source>
        <dbReference type="SAM" id="SignalP"/>
    </source>
</evidence>
<reference evidence="3" key="1">
    <citation type="submission" date="2016-06" db="EMBL/GenBank/DDBJ databases">
        <title>De novo assembly and RNA-Seq shows season-dependent expression and editing in black bear kidneys.</title>
        <authorList>
            <person name="Korstanje R."/>
            <person name="Srivastava A."/>
            <person name="Sarsani V.K."/>
            <person name="Sheehan S.M."/>
            <person name="Seger R.L."/>
            <person name="Barter M.E."/>
            <person name="Lindqvist C."/>
            <person name="Brody L.C."/>
            <person name="Mullikin J.C."/>
        </authorList>
    </citation>
    <scope>NUCLEOTIDE SEQUENCE [LARGE SCALE GENOMIC DNA]</scope>
</reference>
<evidence type="ECO:0000313" key="2">
    <source>
        <dbReference type="Ensembl" id="ENSUAMP00000012809.1"/>
    </source>
</evidence>
<dbReference type="GeneTree" id="ENSGT00390000002749"/>
<dbReference type="STRING" id="9643.ENSUAMP00000012809"/>
<organism evidence="2 3">
    <name type="scientific">Ursus americanus</name>
    <name type="common">American black bear</name>
    <name type="synonym">Euarctos americanus</name>
    <dbReference type="NCBI Taxonomy" id="9643"/>
    <lineage>
        <taxon>Eukaryota</taxon>
        <taxon>Metazoa</taxon>
        <taxon>Chordata</taxon>
        <taxon>Craniata</taxon>
        <taxon>Vertebrata</taxon>
        <taxon>Euteleostomi</taxon>
        <taxon>Mammalia</taxon>
        <taxon>Eutheria</taxon>
        <taxon>Laurasiatheria</taxon>
        <taxon>Carnivora</taxon>
        <taxon>Caniformia</taxon>
        <taxon>Ursidae</taxon>
        <taxon>Ursus</taxon>
    </lineage>
</organism>
<dbReference type="PANTHER" id="PTHR36468:SF1">
    <property type="entry name" value="SPERMATOGENESIS-ASSOCIATED PROTEIN 19, MITOCHONDRIAL"/>
    <property type="match status" value="1"/>
</dbReference>
<dbReference type="InterPro" id="IPR028219">
    <property type="entry name" value="SPATA19"/>
</dbReference>
<gene>
    <name evidence="2" type="primary">SPATA19</name>
</gene>
<dbReference type="Proteomes" id="UP000291022">
    <property type="component" value="Unassembled WGS sequence"/>
</dbReference>
<keyword evidence="3" id="KW-1185">Reference proteome</keyword>
<accession>A0A452R364</accession>
<reference evidence="2" key="2">
    <citation type="submission" date="2025-08" db="UniProtKB">
        <authorList>
            <consortium name="Ensembl"/>
        </authorList>
    </citation>
    <scope>IDENTIFICATION</scope>
</reference>
<dbReference type="Ensembl" id="ENSUAMT00000014380.1">
    <property type="protein sequence ID" value="ENSUAMP00000012809.1"/>
    <property type="gene ID" value="ENSUAMG00000010348.1"/>
</dbReference>
<feature type="signal peptide" evidence="1">
    <location>
        <begin position="1"/>
        <end position="17"/>
    </location>
</feature>
<keyword evidence="1" id="KW-0732">Signal</keyword>
<dbReference type="AlphaFoldDB" id="A0A452R364"/>
<sequence>MIITTWIVYILARKCAGFPFPPKISSDVEVVESEAVSVVQHWLKKTEEEASQDIKEKMSTNCPPTHGQDVHVTRDVVKHHLSKSDLLANQSHEVLEERTRIQFIRWRIQMPRKEMVEFETFQGRLFGWEPHSTIINVGDCNPATALHMGACPCLTWPHWMGLYMWQFLGLDNMNIIFRNFLDLSCMAYLG</sequence>
<evidence type="ECO:0000313" key="3">
    <source>
        <dbReference type="Proteomes" id="UP000291022"/>
    </source>
</evidence>
<dbReference type="GO" id="GO:0097225">
    <property type="term" value="C:sperm midpiece"/>
    <property type="evidence" value="ECO:0007669"/>
    <property type="project" value="TreeGrafter"/>
</dbReference>
<protein>
    <submittedName>
        <fullName evidence="2">Spermatosis associated 19</fullName>
    </submittedName>
</protein>
<feature type="chain" id="PRO_5019252825" evidence="1">
    <location>
        <begin position="18"/>
        <end position="190"/>
    </location>
</feature>